<dbReference type="HOGENOM" id="CLU_047888_0_0_1"/>
<keyword evidence="1" id="KW-0805">Transcription regulation</keyword>
<reference evidence="6" key="1">
    <citation type="submission" date="2011-08" db="EMBL/GenBank/DDBJ databases">
        <authorList>
            <person name="Rombauts S."/>
        </authorList>
    </citation>
    <scope>NUCLEOTIDE SEQUENCE</scope>
    <source>
        <strain evidence="6">London</strain>
    </source>
</reference>
<dbReference type="STRING" id="32264.T1JYK9"/>
<reference evidence="5" key="2">
    <citation type="submission" date="2015-06" db="UniProtKB">
        <authorList>
            <consortium name="EnsemblMetazoa"/>
        </authorList>
    </citation>
    <scope>IDENTIFICATION</scope>
</reference>
<accession>T1JYK9</accession>
<dbReference type="EMBL" id="CAEY01001108">
    <property type="status" value="NOT_ANNOTATED_CDS"/>
    <property type="molecule type" value="Genomic_DNA"/>
</dbReference>
<evidence type="ECO:0000256" key="3">
    <source>
        <dbReference type="ARBA" id="ARBA00023170"/>
    </source>
</evidence>
<dbReference type="EnsemblMetazoa" id="tetur03g00730.1">
    <property type="protein sequence ID" value="tetur03g00730.1"/>
    <property type="gene ID" value="tetur03g00730"/>
</dbReference>
<evidence type="ECO:0000256" key="2">
    <source>
        <dbReference type="ARBA" id="ARBA00023163"/>
    </source>
</evidence>
<protein>
    <recommendedName>
        <fullName evidence="7">NR LBD domain-containing protein</fullName>
    </recommendedName>
</protein>
<sequence>MDLSEFLNFHQPSTSPPMMKTDTQSNNAIISLSQSKVSNVNKRLLQVLSPSEDTIKTCLYSDQHENDNNVDCDQSTNSSKTVNLDRFHLKISRRFGAKRSELDCIYTYTYDMASDRMYSDLLDKVVFDIVNHNNPRLSAMDIDDCQNSGSVYHQYYDDYQALQQTQHFTYNDYVRLRANTLLMTRLGYKFPLTLNTDNDKPETWNPNVAQTILSVDYSPLCVLRDYFAAQANLHQIESFLLELVNAFQHDEPIKMPDFAIRFKSNPSPAKFVSICKKLRSLKKLCNNDKIVLMSSSFYGVSSMNAVLKYDQSTDEWIFPEYRSRFGRRDLFLWDRQLHDVTLLAIEALPHRWRTDEVVAVLTSLIIIFDPDAVGLNFPDSVSLNNCNLQVMNPNNPKKAPSTESFNFSYQYFVFTIIYLRHEQYVYIYLLKRYLESICETPCDASDNLYRLMVGVEKFRELGEITCEHMNLVVPGYHRSLRNLIIDEINSQKGEASFMF</sequence>
<keyword evidence="2" id="KW-0804">Transcription</keyword>
<evidence type="ECO:0000313" key="5">
    <source>
        <dbReference type="EnsemblMetazoa" id="tetur03g00730.1"/>
    </source>
</evidence>
<dbReference type="InterPro" id="IPR035500">
    <property type="entry name" value="NHR-like_dom_sf"/>
</dbReference>
<dbReference type="SUPFAM" id="SSF48508">
    <property type="entry name" value="Nuclear receptor ligand-binding domain"/>
    <property type="match status" value="1"/>
</dbReference>
<feature type="region of interest" description="Disordered" evidence="4">
    <location>
        <begin position="1"/>
        <end position="21"/>
    </location>
</feature>
<dbReference type="AlphaFoldDB" id="T1JYK9"/>
<evidence type="ECO:0008006" key="7">
    <source>
        <dbReference type="Google" id="ProtNLM"/>
    </source>
</evidence>
<proteinExistence type="predicted"/>
<keyword evidence="3" id="KW-0675">Receptor</keyword>
<organism evidence="5 6">
    <name type="scientific">Tetranychus urticae</name>
    <name type="common">Two-spotted spider mite</name>
    <dbReference type="NCBI Taxonomy" id="32264"/>
    <lineage>
        <taxon>Eukaryota</taxon>
        <taxon>Metazoa</taxon>
        <taxon>Ecdysozoa</taxon>
        <taxon>Arthropoda</taxon>
        <taxon>Chelicerata</taxon>
        <taxon>Arachnida</taxon>
        <taxon>Acari</taxon>
        <taxon>Acariformes</taxon>
        <taxon>Trombidiformes</taxon>
        <taxon>Prostigmata</taxon>
        <taxon>Eleutherengona</taxon>
        <taxon>Raphignathae</taxon>
        <taxon>Tetranychoidea</taxon>
        <taxon>Tetranychidae</taxon>
        <taxon>Tetranychus</taxon>
    </lineage>
</organism>
<name>T1JYK9_TETUR</name>
<dbReference type="Gene3D" id="1.10.565.10">
    <property type="entry name" value="Retinoid X Receptor"/>
    <property type="match status" value="1"/>
</dbReference>
<dbReference type="Proteomes" id="UP000015104">
    <property type="component" value="Unassembled WGS sequence"/>
</dbReference>
<evidence type="ECO:0000256" key="4">
    <source>
        <dbReference type="SAM" id="MobiDB-lite"/>
    </source>
</evidence>
<keyword evidence="6" id="KW-1185">Reference proteome</keyword>
<evidence type="ECO:0000313" key="6">
    <source>
        <dbReference type="Proteomes" id="UP000015104"/>
    </source>
</evidence>
<evidence type="ECO:0000256" key="1">
    <source>
        <dbReference type="ARBA" id="ARBA00023015"/>
    </source>
</evidence>